<feature type="transmembrane region" description="Helical" evidence="8">
    <location>
        <begin position="17"/>
        <end position="34"/>
    </location>
</feature>
<dbReference type="InterPro" id="IPR005467">
    <property type="entry name" value="His_kinase_dom"/>
</dbReference>
<feature type="coiled-coil region" evidence="7">
    <location>
        <begin position="182"/>
        <end position="209"/>
    </location>
</feature>
<keyword evidence="7" id="KW-0175">Coiled coil</keyword>
<evidence type="ECO:0000256" key="2">
    <source>
        <dbReference type="ARBA" id="ARBA00012438"/>
    </source>
</evidence>
<dbReference type="SMART" id="SM00387">
    <property type="entry name" value="HATPase_c"/>
    <property type="match status" value="1"/>
</dbReference>
<dbReference type="Gene3D" id="3.30.565.10">
    <property type="entry name" value="Histidine kinase-like ATPase, C-terminal domain"/>
    <property type="match status" value="1"/>
</dbReference>
<gene>
    <name evidence="10" type="ORF">GCM10009430_01410</name>
</gene>
<keyword evidence="3" id="KW-0597">Phosphoprotein</keyword>
<evidence type="ECO:0000256" key="5">
    <source>
        <dbReference type="ARBA" id="ARBA00022777"/>
    </source>
</evidence>
<keyword evidence="8" id="KW-0812">Transmembrane</keyword>
<dbReference type="RefSeq" id="WP_343909520.1">
    <property type="nucleotide sequence ID" value="NZ_BAAAGE010000001.1"/>
</dbReference>
<proteinExistence type="predicted"/>
<dbReference type="PROSITE" id="PS50109">
    <property type="entry name" value="HIS_KIN"/>
    <property type="match status" value="1"/>
</dbReference>
<dbReference type="Gene3D" id="1.10.287.130">
    <property type="match status" value="1"/>
</dbReference>
<evidence type="ECO:0000256" key="3">
    <source>
        <dbReference type="ARBA" id="ARBA00022553"/>
    </source>
</evidence>
<keyword evidence="5" id="KW-0418">Kinase</keyword>
<dbReference type="PRINTS" id="PR00344">
    <property type="entry name" value="BCTRLSENSOR"/>
</dbReference>
<dbReference type="InterPro" id="IPR004358">
    <property type="entry name" value="Sig_transdc_His_kin-like_C"/>
</dbReference>
<dbReference type="EMBL" id="BAAAGE010000001">
    <property type="protein sequence ID" value="GAA0711696.1"/>
    <property type="molecule type" value="Genomic_DNA"/>
</dbReference>
<dbReference type="CDD" id="cd00075">
    <property type="entry name" value="HATPase"/>
    <property type="match status" value="1"/>
</dbReference>
<accession>A0ABN1IFQ6</accession>
<dbReference type="Proteomes" id="UP001501758">
    <property type="component" value="Unassembled WGS sequence"/>
</dbReference>
<feature type="transmembrane region" description="Helical" evidence="8">
    <location>
        <begin position="100"/>
        <end position="121"/>
    </location>
</feature>
<feature type="transmembrane region" description="Helical" evidence="8">
    <location>
        <begin position="151"/>
        <end position="171"/>
    </location>
</feature>
<dbReference type="InterPro" id="IPR036890">
    <property type="entry name" value="HATPase_C_sf"/>
</dbReference>
<dbReference type="InterPro" id="IPR003661">
    <property type="entry name" value="HisK_dim/P_dom"/>
</dbReference>
<evidence type="ECO:0000256" key="1">
    <source>
        <dbReference type="ARBA" id="ARBA00000085"/>
    </source>
</evidence>
<feature type="domain" description="Histidine kinase" evidence="9">
    <location>
        <begin position="209"/>
        <end position="424"/>
    </location>
</feature>
<dbReference type="Pfam" id="PF00512">
    <property type="entry name" value="HisKA"/>
    <property type="match status" value="1"/>
</dbReference>
<dbReference type="EC" id="2.7.13.3" evidence="2"/>
<evidence type="ECO:0000259" key="9">
    <source>
        <dbReference type="PROSITE" id="PS50109"/>
    </source>
</evidence>
<feature type="transmembrane region" description="Helical" evidence="8">
    <location>
        <begin position="73"/>
        <end position="94"/>
    </location>
</feature>
<keyword evidence="8" id="KW-1133">Transmembrane helix</keyword>
<protein>
    <recommendedName>
        <fullName evidence="2">histidine kinase</fullName>
        <ecNumber evidence="2">2.7.13.3</ecNumber>
    </recommendedName>
</protein>
<keyword evidence="6" id="KW-0902">Two-component regulatory system</keyword>
<evidence type="ECO:0000256" key="6">
    <source>
        <dbReference type="ARBA" id="ARBA00023012"/>
    </source>
</evidence>
<evidence type="ECO:0000256" key="8">
    <source>
        <dbReference type="SAM" id="Phobius"/>
    </source>
</evidence>
<feature type="transmembrane region" description="Helical" evidence="8">
    <location>
        <begin position="46"/>
        <end position="66"/>
    </location>
</feature>
<dbReference type="SUPFAM" id="SSF47384">
    <property type="entry name" value="Homodimeric domain of signal transducing histidine kinase"/>
    <property type="match status" value="1"/>
</dbReference>
<comment type="caution">
    <text evidence="10">The sequence shown here is derived from an EMBL/GenBank/DDBJ whole genome shotgun (WGS) entry which is preliminary data.</text>
</comment>
<organism evidence="10 11">
    <name type="scientific">Aquimarina litoralis</name>
    <dbReference type="NCBI Taxonomy" id="584605"/>
    <lineage>
        <taxon>Bacteria</taxon>
        <taxon>Pseudomonadati</taxon>
        <taxon>Bacteroidota</taxon>
        <taxon>Flavobacteriia</taxon>
        <taxon>Flavobacteriales</taxon>
        <taxon>Flavobacteriaceae</taxon>
        <taxon>Aquimarina</taxon>
    </lineage>
</organism>
<dbReference type="SUPFAM" id="SSF55874">
    <property type="entry name" value="ATPase domain of HSP90 chaperone/DNA topoisomerase II/histidine kinase"/>
    <property type="match status" value="1"/>
</dbReference>
<keyword evidence="4" id="KW-0808">Transferase</keyword>
<evidence type="ECO:0000256" key="7">
    <source>
        <dbReference type="SAM" id="Coils"/>
    </source>
</evidence>
<feature type="transmembrane region" description="Helical" evidence="8">
    <location>
        <begin position="128"/>
        <end position="145"/>
    </location>
</feature>
<reference evidence="10 11" key="1">
    <citation type="journal article" date="2019" name="Int. J. Syst. Evol. Microbiol.">
        <title>The Global Catalogue of Microorganisms (GCM) 10K type strain sequencing project: providing services to taxonomists for standard genome sequencing and annotation.</title>
        <authorList>
            <consortium name="The Broad Institute Genomics Platform"/>
            <consortium name="The Broad Institute Genome Sequencing Center for Infectious Disease"/>
            <person name="Wu L."/>
            <person name="Ma J."/>
        </authorList>
    </citation>
    <scope>NUCLEOTIDE SEQUENCE [LARGE SCALE GENOMIC DNA]</scope>
    <source>
        <strain evidence="10 11">JCM 15974</strain>
    </source>
</reference>
<evidence type="ECO:0000313" key="11">
    <source>
        <dbReference type="Proteomes" id="UP001501758"/>
    </source>
</evidence>
<dbReference type="Pfam" id="PF02518">
    <property type="entry name" value="HATPase_c"/>
    <property type="match status" value="1"/>
</dbReference>
<dbReference type="PANTHER" id="PTHR43711">
    <property type="entry name" value="TWO-COMPONENT HISTIDINE KINASE"/>
    <property type="match status" value="1"/>
</dbReference>
<dbReference type="CDD" id="cd00082">
    <property type="entry name" value="HisKA"/>
    <property type="match status" value="1"/>
</dbReference>
<name>A0ABN1IFQ6_9FLAO</name>
<keyword evidence="11" id="KW-1185">Reference proteome</keyword>
<dbReference type="InterPro" id="IPR003594">
    <property type="entry name" value="HATPase_dom"/>
</dbReference>
<evidence type="ECO:0000256" key="4">
    <source>
        <dbReference type="ARBA" id="ARBA00022679"/>
    </source>
</evidence>
<dbReference type="InterPro" id="IPR036097">
    <property type="entry name" value="HisK_dim/P_sf"/>
</dbReference>
<dbReference type="SMART" id="SM00388">
    <property type="entry name" value="HisKA"/>
    <property type="match status" value="1"/>
</dbReference>
<evidence type="ECO:0000313" key="10">
    <source>
        <dbReference type="EMBL" id="GAA0711696.1"/>
    </source>
</evidence>
<dbReference type="InterPro" id="IPR050736">
    <property type="entry name" value="Sensor_HK_Regulatory"/>
</dbReference>
<sequence length="424" mass="47907">MKWNLSRLINTKKYDRILAPFFFVILPGTALHGYMEYLNTGVSQYFFRDVINVLILIMGIVLLNFSLISKKQLIVISLYTIRLAIDYTFIIAYFDPNFAFEYNFIHVQMIFATVIFAAGTLIHSKHLFVLNTINIIFIVVCALTYGVDYSIWRFVFCGVLVSGGGFIAYAGKKFVQSLFKKIKAANILIERQNAELKKMNASKDQLFRIIGHDLKTPFHQLNLLVELITESKDENERQQYANLIKESATKGSELLEDLLDWGKQNMDTAQVSLEETSIAKVVDKTFEFFKVKSGVKEIKLINELPENIKLKISPSMMETVFRNLIGNAIKFSHPKSKIIVKCSIKNNYVDISVEDRGVGISSDQLKILLSEDQVISTSGTANEQGTGYGLGIVKKLVEKQMGSLSINSELKKGTKVILTFPMVA</sequence>
<dbReference type="PANTHER" id="PTHR43711:SF1">
    <property type="entry name" value="HISTIDINE KINASE 1"/>
    <property type="match status" value="1"/>
</dbReference>
<keyword evidence="8" id="KW-0472">Membrane</keyword>
<comment type="catalytic activity">
    <reaction evidence="1">
        <text>ATP + protein L-histidine = ADP + protein N-phospho-L-histidine.</text>
        <dbReference type="EC" id="2.7.13.3"/>
    </reaction>
</comment>